<reference evidence="2 3" key="1">
    <citation type="journal article" date="2004" name="Science">
        <title>The genome of the diatom Thalassiosira pseudonana: ecology, evolution, and metabolism.</title>
        <authorList>
            <person name="Armbrust E.V."/>
            <person name="Berges J.A."/>
            <person name="Bowler C."/>
            <person name="Green B.R."/>
            <person name="Martinez D."/>
            <person name="Putnam N.H."/>
            <person name="Zhou S."/>
            <person name="Allen A.E."/>
            <person name="Apt K.E."/>
            <person name="Bechner M."/>
            <person name="Brzezinski M.A."/>
            <person name="Chaal B.K."/>
            <person name="Chiovitti A."/>
            <person name="Davis A.K."/>
            <person name="Demarest M.S."/>
            <person name="Detter J.C."/>
            <person name="Glavina T."/>
            <person name="Goodstein D."/>
            <person name="Hadi M.Z."/>
            <person name="Hellsten U."/>
            <person name="Hildebrand M."/>
            <person name="Jenkins B.D."/>
            <person name="Jurka J."/>
            <person name="Kapitonov V.V."/>
            <person name="Kroger N."/>
            <person name="Lau W.W."/>
            <person name="Lane T.W."/>
            <person name="Larimer F.W."/>
            <person name="Lippmeier J.C."/>
            <person name="Lucas S."/>
            <person name="Medina M."/>
            <person name="Montsant A."/>
            <person name="Obornik M."/>
            <person name="Parker M.S."/>
            <person name="Palenik B."/>
            <person name="Pazour G.J."/>
            <person name="Richardson P.M."/>
            <person name="Rynearson T.A."/>
            <person name="Saito M.A."/>
            <person name="Schwartz D.C."/>
            <person name="Thamatrakoln K."/>
            <person name="Valentin K."/>
            <person name="Vardi A."/>
            <person name="Wilkerson F.P."/>
            <person name="Rokhsar D.S."/>
        </authorList>
    </citation>
    <scope>NUCLEOTIDE SEQUENCE [LARGE SCALE GENOMIC DNA]</scope>
    <source>
        <strain evidence="2 3">CCMP1335</strain>
    </source>
</reference>
<dbReference type="PaxDb" id="35128-Thaps21681"/>
<name>B8BXD2_THAPS</name>
<dbReference type="eggNOG" id="ENOG502R89N">
    <property type="taxonomic scope" value="Eukaryota"/>
</dbReference>
<dbReference type="KEGG" id="tps:THAPSDRAFT_21681"/>
<accession>B8BXD2</accession>
<sequence>MPVLTTGSYILKRVNKALAPQFLHISLRAHEFLSSSALPPSLNALSMLPVAQRLVSIEVQDEYRQLTLNAKSSGSAQDTDITSQISNAWESFVDQTWNVFFESRHQRLKAEEDLQMKSVEEEVQRQMEIKQHKGRQNRDSSFNQRTKELYDKDEQTAQLIELGERRVQVLDQYLRPALFPSSSPNDLSRPLFQHDNAIQNNNHDSFVKWIRGEYLIAKYGPFVQRAVRRYPQLKDDAAGLSSGGVVAGTQTIDGEEVEVPLDMILPSVNDVRDGFEMEGWSQVKAPYSSLDSDDDETDMQIADATIDHVIHHQLQGQISHSGPLNAYFEMRRREDSYELWTKDYIFGLANYLLKRIEEMDRQSTTQSTTHQLETIMLDVGAGDGRLIYFLRRALKEIMSSSNSSQVRSIPKSSRQPKRKATPKRDMNTQHQSTLPTLIATDDGSWKAPIFKNKHIQVEQLSADAALQKYGPSSNEEEGEKRTRLIVLCSWMPPGVDWTRDFRHNGLVEEYILIGESDDGTCGHNWLTWGNADFNEQFQTEQREGTNDGGTQKGNDVIAPYLADGYELVELQELSLLQFSRFDCRRSRESRTVSFRRGSGKS</sequence>
<evidence type="ECO:0000313" key="3">
    <source>
        <dbReference type="Proteomes" id="UP000001449"/>
    </source>
</evidence>
<dbReference type="AlphaFoldDB" id="B8BXD2"/>
<dbReference type="Proteomes" id="UP000001449">
    <property type="component" value="Chromosome 3"/>
</dbReference>
<gene>
    <name evidence="2" type="ORF">THAPSDRAFT_21681</name>
</gene>
<dbReference type="RefSeq" id="XP_002288750.1">
    <property type="nucleotide sequence ID" value="XM_002288714.1"/>
</dbReference>
<dbReference type="InParanoid" id="B8BXD2"/>
<evidence type="ECO:0000313" key="2">
    <source>
        <dbReference type="EMBL" id="EED94186.1"/>
    </source>
</evidence>
<protein>
    <submittedName>
        <fullName evidence="2">Uncharacterized protein</fullName>
    </submittedName>
</protein>
<feature type="region of interest" description="Disordered" evidence="1">
    <location>
        <begin position="401"/>
        <end position="430"/>
    </location>
</feature>
<dbReference type="GeneID" id="7444704"/>
<dbReference type="OMA" id="DSYELWT"/>
<keyword evidence="3" id="KW-1185">Reference proteome</keyword>
<evidence type="ECO:0000256" key="1">
    <source>
        <dbReference type="SAM" id="MobiDB-lite"/>
    </source>
</evidence>
<proteinExistence type="predicted"/>
<organism evidence="2 3">
    <name type="scientific">Thalassiosira pseudonana</name>
    <name type="common">Marine diatom</name>
    <name type="synonym">Cyclotella nana</name>
    <dbReference type="NCBI Taxonomy" id="35128"/>
    <lineage>
        <taxon>Eukaryota</taxon>
        <taxon>Sar</taxon>
        <taxon>Stramenopiles</taxon>
        <taxon>Ochrophyta</taxon>
        <taxon>Bacillariophyta</taxon>
        <taxon>Coscinodiscophyceae</taxon>
        <taxon>Thalassiosirophycidae</taxon>
        <taxon>Thalassiosirales</taxon>
        <taxon>Thalassiosiraceae</taxon>
        <taxon>Thalassiosira</taxon>
    </lineage>
</organism>
<feature type="compositionally biased region" description="Polar residues" evidence="1">
    <location>
        <begin position="401"/>
        <end position="413"/>
    </location>
</feature>
<dbReference type="HOGENOM" id="CLU_529443_0_0_1"/>
<reference evidence="2 3" key="2">
    <citation type="journal article" date="2008" name="Nature">
        <title>The Phaeodactylum genome reveals the evolutionary history of diatom genomes.</title>
        <authorList>
            <person name="Bowler C."/>
            <person name="Allen A.E."/>
            <person name="Badger J.H."/>
            <person name="Grimwood J."/>
            <person name="Jabbari K."/>
            <person name="Kuo A."/>
            <person name="Maheswari U."/>
            <person name="Martens C."/>
            <person name="Maumus F."/>
            <person name="Otillar R.P."/>
            <person name="Rayko E."/>
            <person name="Salamov A."/>
            <person name="Vandepoele K."/>
            <person name="Beszteri B."/>
            <person name="Gruber A."/>
            <person name="Heijde M."/>
            <person name="Katinka M."/>
            <person name="Mock T."/>
            <person name="Valentin K."/>
            <person name="Verret F."/>
            <person name="Berges J.A."/>
            <person name="Brownlee C."/>
            <person name="Cadoret J.P."/>
            <person name="Chiovitti A."/>
            <person name="Choi C.J."/>
            <person name="Coesel S."/>
            <person name="De Martino A."/>
            <person name="Detter J.C."/>
            <person name="Durkin C."/>
            <person name="Falciatore A."/>
            <person name="Fournet J."/>
            <person name="Haruta M."/>
            <person name="Huysman M.J."/>
            <person name="Jenkins B.D."/>
            <person name="Jiroutova K."/>
            <person name="Jorgensen R.E."/>
            <person name="Joubert Y."/>
            <person name="Kaplan A."/>
            <person name="Kroger N."/>
            <person name="Kroth P.G."/>
            <person name="La Roche J."/>
            <person name="Lindquist E."/>
            <person name="Lommer M."/>
            <person name="Martin-Jezequel V."/>
            <person name="Lopez P.J."/>
            <person name="Lucas S."/>
            <person name="Mangogna M."/>
            <person name="McGinnis K."/>
            <person name="Medlin L.K."/>
            <person name="Montsant A."/>
            <person name="Oudot-Le Secq M.P."/>
            <person name="Napoli C."/>
            <person name="Obornik M."/>
            <person name="Parker M.S."/>
            <person name="Petit J.L."/>
            <person name="Porcel B.M."/>
            <person name="Poulsen N."/>
            <person name="Robison M."/>
            <person name="Rychlewski L."/>
            <person name="Rynearson T.A."/>
            <person name="Schmutz J."/>
            <person name="Shapiro H."/>
            <person name="Siaut M."/>
            <person name="Stanley M."/>
            <person name="Sussman M.R."/>
            <person name="Taylor A.R."/>
            <person name="Vardi A."/>
            <person name="von Dassow P."/>
            <person name="Vyverman W."/>
            <person name="Willis A."/>
            <person name="Wyrwicz L.S."/>
            <person name="Rokhsar D.S."/>
            <person name="Weissenbach J."/>
            <person name="Armbrust E.V."/>
            <person name="Green B.R."/>
            <person name="Van de Peer Y."/>
            <person name="Grigoriev I.V."/>
        </authorList>
    </citation>
    <scope>NUCLEOTIDE SEQUENCE [LARGE SCALE GENOMIC DNA]</scope>
    <source>
        <strain evidence="2 3">CCMP1335</strain>
    </source>
</reference>
<dbReference type="EMBL" id="CM000640">
    <property type="protein sequence ID" value="EED94186.1"/>
    <property type="molecule type" value="Genomic_DNA"/>
</dbReference>